<name>A0ABQ9JTX6_9CUCU</name>
<evidence type="ECO:0000313" key="2">
    <source>
        <dbReference type="Proteomes" id="UP001162164"/>
    </source>
</evidence>
<evidence type="ECO:0000313" key="1">
    <source>
        <dbReference type="EMBL" id="KAJ8981585.1"/>
    </source>
</evidence>
<dbReference type="PANTHER" id="PTHR46585">
    <property type="entry name" value="INTEGRASE CORE DOMAIN CONTAINING PROTEIN"/>
    <property type="match status" value="1"/>
</dbReference>
<gene>
    <name evidence="1" type="ORF">NQ317_002613</name>
</gene>
<dbReference type="EMBL" id="JAPWTJ010000176">
    <property type="protein sequence ID" value="KAJ8981585.1"/>
    <property type="molecule type" value="Genomic_DNA"/>
</dbReference>
<sequence>MVYKPSYKHIKLASSRRYKVGDIVRVSKNKHVFKKGYTPNWTTELFKIVKVQITNPTTYLLEDLQGRPISGGFYEEELQKTKNPNVYLVEKVRRRRRGKVYVK</sequence>
<accession>A0ABQ9JTX6</accession>
<reference evidence="1" key="1">
    <citation type="journal article" date="2023" name="Insect Mol. Biol.">
        <title>Genome sequencing provides insights into the evolution of gene families encoding plant cell wall-degrading enzymes in longhorned beetles.</title>
        <authorList>
            <person name="Shin N.R."/>
            <person name="Okamura Y."/>
            <person name="Kirsch R."/>
            <person name="Pauchet Y."/>
        </authorList>
    </citation>
    <scope>NUCLEOTIDE SEQUENCE</scope>
    <source>
        <strain evidence="1">MMC_N1</strain>
    </source>
</reference>
<protein>
    <submittedName>
        <fullName evidence="1">Uncharacterized protein</fullName>
    </submittedName>
</protein>
<comment type="caution">
    <text evidence="1">The sequence shown here is derived from an EMBL/GenBank/DDBJ whole genome shotgun (WGS) entry which is preliminary data.</text>
</comment>
<keyword evidence="2" id="KW-1185">Reference proteome</keyword>
<dbReference type="Proteomes" id="UP001162164">
    <property type="component" value="Unassembled WGS sequence"/>
</dbReference>
<organism evidence="1 2">
    <name type="scientific">Molorchus minor</name>
    <dbReference type="NCBI Taxonomy" id="1323400"/>
    <lineage>
        <taxon>Eukaryota</taxon>
        <taxon>Metazoa</taxon>
        <taxon>Ecdysozoa</taxon>
        <taxon>Arthropoda</taxon>
        <taxon>Hexapoda</taxon>
        <taxon>Insecta</taxon>
        <taxon>Pterygota</taxon>
        <taxon>Neoptera</taxon>
        <taxon>Endopterygota</taxon>
        <taxon>Coleoptera</taxon>
        <taxon>Polyphaga</taxon>
        <taxon>Cucujiformia</taxon>
        <taxon>Chrysomeloidea</taxon>
        <taxon>Cerambycidae</taxon>
        <taxon>Lamiinae</taxon>
        <taxon>Monochamini</taxon>
        <taxon>Molorchus</taxon>
    </lineage>
</organism>
<proteinExistence type="predicted"/>
<dbReference type="PANTHER" id="PTHR46585:SF1">
    <property type="entry name" value="CHROMO DOMAIN-CONTAINING PROTEIN"/>
    <property type="match status" value="1"/>
</dbReference>